<sequence>MRNKTLGINVRVTPEEKEKLLKNADYCALSLSEYLRRLGLGKDVEATVREKDYRLFRQLKQLRAAIPQFEKDEIIRFIDEILKELR</sequence>
<gene>
    <name evidence="1" type="ORF">SAMN05444424_1464</name>
</gene>
<evidence type="ECO:0000313" key="1">
    <source>
        <dbReference type="EMBL" id="SHG09934.1"/>
    </source>
</evidence>
<dbReference type="InterPro" id="IPR053842">
    <property type="entry name" value="NikA-like"/>
</dbReference>
<dbReference type="Proteomes" id="UP000184089">
    <property type="component" value="Unassembled WGS sequence"/>
</dbReference>
<dbReference type="Pfam" id="PF21983">
    <property type="entry name" value="NikA-like"/>
    <property type="match status" value="1"/>
</dbReference>
<comment type="caution">
    <text evidence="1">The sequence shown here is derived from an EMBL/GenBank/DDBJ whole genome shotgun (WGS) entry which is preliminary data.</text>
</comment>
<evidence type="ECO:0000313" key="2">
    <source>
        <dbReference type="Proteomes" id="UP000184089"/>
    </source>
</evidence>
<accession>A0AAQ1RVW6</accession>
<dbReference type="AlphaFoldDB" id="A0AAQ1RVW6"/>
<name>A0AAQ1RVW6_9FIRM</name>
<evidence type="ECO:0008006" key="3">
    <source>
        <dbReference type="Google" id="ProtNLM"/>
    </source>
</evidence>
<organism evidence="1 2">
    <name type="scientific">Bittarella massiliensis</name>
    <name type="common">ex Durand et al. 2017</name>
    <dbReference type="NCBI Taxonomy" id="1720313"/>
    <lineage>
        <taxon>Bacteria</taxon>
        <taxon>Bacillati</taxon>
        <taxon>Bacillota</taxon>
        <taxon>Clostridia</taxon>
        <taxon>Eubacteriales</taxon>
        <taxon>Oscillospiraceae</taxon>
        <taxon>Bittarella (ex Durand et al. 2017)</taxon>
    </lineage>
</organism>
<proteinExistence type="predicted"/>
<reference evidence="2" key="1">
    <citation type="submission" date="2016-11" db="EMBL/GenBank/DDBJ databases">
        <authorList>
            <person name="Jaros S."/>
            <person name="Januszkiewicz K."/>
            <person name="Wedrychowicz H."/>
        </authorList>
    </citation>
    <scope>NUCLEOTIDE SEQUENCE [LARGE SCALE GENOMIC DNA]</scope>
    <source>
        <strain evidence="2">DSM 4029</strain>
    </source>
</reference>
<protein>
    <recommendedName>
        <fullName evidence="3">Mobilization protein</fullName>
    </recommendedName>
</protein>
<dbReference type="RefSeq" id="WP_021657911.1">
    <property type="nucleotide sequence ID" value="NZ_FQVY01000002.1"/>
</dbReference>
<dbReference type="EMBL" id="FQVY01000002">
    <property type="protein sequence ID" value="SHG09934.1"/>
    <property type="molecule type" value="Genomic_DNA"/>
</dbReference>